<keyword evidence="3" id="KW-1185">Reference proteome</keyword>
<dbReference type="RefSeq" id="XP_007833065.1">
    <property type="nucleotide sequence ID" value="XM_007834874.1"/>
</dbReference>
<protein>
    <submittedName>
        <fullName evidence="2">Uncharacterized protein</fullName>
    </submittedName>
</protein>
<gene>
    <name evidence="2" type="ORF">PFICI_06293</name>
</gene>
<dbReference type="HOGENOM" id="CLU_079418_0_0_1"/>
<name>W3X7Z8_PESFW</name>
<feature type="transmembrane region" description="Helical" evidence="1">
    <location>
        <begin position="76"/>
        <end position="98"/>
    </location>
</feature>
<dbReference type="OMA" id="WIWDVIK"/>
<keyword evidence="1" id="KW-0812">Transmembrane</keyword>
<sequence>MLLVATIRRSQTSSLRPLLRSFQAQLPVAGIRLQVCRRLASTSTKATPSAKDAAAPAAKYKYPETLQLFHAGVSRITFLACVKLSTILLSAFFIFVVTPGYHAKEGWSATTIRTALCGAVPLLFVGWTTSPFVLMITTKLPPFARISEQYLKRYLANLPADTVFGVTTMSPIAKPRTSKVILSELRQTNRRLGIVNYVRDAAAENATRKWYNYRAVDKFSIQTNNAKGQQWYWDAIAKHIPKEKP</sequence>
<dbReference type="AlphaFoldDB" id="W3X7Z8"/>
<dbReference type="EMBL" id="KI912112">
    <property type="protein sequence ID" value="ETS81291.1"/>
    <property type="molecule type" value="Genomic_DNA"/>
</dbReference>
<evidence type="ECO:0000313" key="2">
    <source>
        <dbReference type="EMBL" id="ETS81291.1"/>
    </source>
</evidence>
<evidence type="ECO:0000256" key="1">
    <source>
        <dbReference type="SAM" id="Phobius"/>
    </source>
</evidence>
<dbReference type="eggNOG" id="ENOG502SB6P">
    <property type="taxonomic scope" value="Eukaryota"/>
</dbReference>
<dbReference type="OrthoDB" id="2386090at2759"/>
<reference evidence="3" key="1">
    <citation type="journal article" date="2015" name="BMC Genomics">
        <title>Genomic and transcriptomic analysis of the endophytic fungus Pestalotiopsis fici reveals its lifestyle and high potential for synthesis of natural products.</title>
        <authorList>
            <person name="Wang X."/>
            <person name="Zhang X."/>
            <person name="Liu L."/>
            <person name="Xiang M."/>
            <person name="Wang W."/>
            <person name="Sun X."/>
            <person name="Che Y."/>
            <person name="Guo L."/>
            <person name="Liu G."/>
            <person name="Guo L."/>
            <person name="Wang C."/>
            <person name="Yin W.B."/>
            <person name="Stadler M."/>
            <person name="Zhang X."/>
            <person name="Liu X."/>
        </authorList>
    </citation>
    <scope>NUCLEOTIDE SEQUENCE [LARGE SCALE GENOMIC DNA]</scope>
    <source>
        <strain evidence="3">W106-1 / CGMCC3.15140</strain>
    </source>
</reference>
<organism evidence="2 3">
    <name type="scientific">Pestalotiopsis fici (strain W106-1 / CGMCC3.15140)</name>
    <dbReference type="NCBI Taxonomy" id="1229662"/>
    <lineage>
        <taxon>Eukaryota</taxon>
        <taxon>Fungi</taxon>
        <taxon>Dikarya</taxon>
        <taxon>Ascomycota</taxon>
        <taxon>Pezizomycotina</taxon>
        <taxon>Sordariomycetes</taxon>
        <taxon>Xylariomycetidae</taxon>
        <taxon>Amphisphaeriales</taxon>
        <taxon>Sporocadaceae</taxon>
        <taxon>Pestalotiopsis</taxon>
    </lineage>
</organism>
<dbReference type="Proteomes" id="UP000030651">
    <property type="component" value="Unassembled WGS sequence"/>
</dbReference>
<keyword evidence="1" id="KW-1133">Transmembrane helix</keyword>
<evidence type="ECO:0000313" key="3">
    <source>
        <dbReference type="Proteomes" id="UP000030651"/>
    </source>
</evidence>
<feature type="transmembrane region" description="Helical" evidence="1">
    <location>
        <begin position="118"/>
        <end position="137"/>
    </location>
</feature>
<dbReference type="InParanoid" id="W3X7Z8"/>
<dbReference type="KEGG" id="pfy:PFICI_06293"/>
<keyword evidence="1" id="KW-0472">Membrane</keyword>
<dbReference type="GeneID" id="19271306"/>
<accession>W3X7Z8</accession>
<proteinExistence type="predicted"/>